<proteinExistence type="inferred from homology"/>
<comment type="subcellular location">
    <subcellularLocation>
        <location evidence="1">Endoplasmic reticulum membrane</location>
    </subcellularLocation>
</comment>
<feature type="region of interest" description="Disordered" evidence="7">
    <location>
        <begin position="1"/>
        <end position="26"/>
    </location>
</feature>
<keyword evidence="6 8" id="KW-0472">Membrane</keyword>
<dbReference type="STRING" id="3880.A0A072VR42"/>
<dbReference type="Gramene" id="rna6124">
    <property type="protein sequence ID" value="RHN82008.1"/>
    <property type="gene ID" value="gene6124"/>
</dbReference>
<dbReference type="GO" id="GO:0005783">
    <property type="term" value="C:endoplasmic reticulum"/>
    <property type="evidence" value="ECO:0000318"/>
    <property type="project" value="GO_Central"/>
</dbReference>
<evidence type="ECO:0000256" key="8">
    <source>
        <dbReference type="SAM" id="Phobius"/>
    </source>
</evidence>
<protein>
    <submittedName>
        <fullName evidence="9">ERG2 and Sigma1 receptor-like protein</fullName>
    </submittedName>
    <submittedName>
        <fullName evidence="10">Putative ERG2/sigma1 receptor</fullName>
    </submittedName>
</protein>
<comment type="similarity">
    <text evidence="2">Belongs to the ERG2 family.</text>
</comment>
<evidence type="ECO:0000256" key="7">
    <source>
        <dbReference type="SAM" id="MobiDB-lite"/>
    </source>
</evidence>
<evidence type="ECO:0000313" key="10">
    <source>
        <dbReference type="EMBL" id="RHN82008.1"/>
    </source>
</evidence>
<evidence type="ECO:0000256" key="1">
    <source>
        <dbReference type="ARBA" id="ARBA00004586"/>
    </source>
</evidence>
<evidence type="ECO:0000313" key="11">
    <source>
        <dbReference type="EnsemblPlants" id="KEH43863"/>
    </source>
</evidence>
<evidence type="ECO:0000313" key="9">
    <source>
        <dbReference type="EMBL" id="KEH43863.1"/>
    </source>
</evidence>
<evidence type="ECO:0000256" key="4">
    <source>
        <dbReference type="ARBA" id="ARBA00022824"/>
    </source>
</evidence>
<dbReference type="EMBL" id="CM001217">
    <property type="protein sequence ID" value="KEH43863.1"/>
    <property type="molecule type" value="Genomic_DNA"/>
</dbReference>
<gene>
    <name evidence="11" type="primary">25485193</name>
    <name evidence="9" type="ordered locus">MTR_1g103560</name>
    <name evidence="10" type="ORF">MtrunA17_Chr1g0205271</name>
</gene>
<dbReference type="KEGG" id="mtr:25485193"/>
<accession>A0A072VR42</accession>
<keyword evidence="5 8" id="KW-1133">Transmembrane helix</keyword>
<reference evidence="10" key="4">
    <citation type="journal article" date="2018" name="Nat. Plants">
        <title>Whole-genome landscape of Medicago truncatula symbiotic genes.</title>
        <authorList>
            <person name="Pecrix Y."/>
            <person name="Gamas P."/>
            <person name="Carrere S."/>
        </authorList>
    </citation>
    <scope>NUCLEOTIDE SEQUENCE</scope>
    <source>
        <tissue evidence="10">Leaves</tissue>
    </source>
</reference>
<sequence length="360" mass="40559">MRFHLQSKSNSIEEQEEEENNHENSSHYYPGCKKNANCNCEYCIASINATLDLIPNSSLTKFSSSKPNNVNNNITPISIDSSIFSTPENSSDGVIAPSTPVIKSSAKSNHVVQRIERKKKGEKRCFYSGLGLLKMMMVLGVLLFADVVLSMVVSVVFQPSLSEDIVKRVGEKCHKVQDLNGKLKFLQKELGGIVNGKVSNCSFIDKSWKINQDGLLLNSRCKLYKTAIEEVSIWGWPLQTAGMITTGMSIRTVTILSGRVTEWNGGQVSYVIRKANTSWIQPKWGASVVQLDPNTWVLEYQRSSMIDCKGLFSTALEFIKYRISRIVSKMKKDFWQFVAFEDNHQYNWFTTTNYGSKTPT</sequence>
<dbReference type="OrthoDB" id="347124at2759"/>
<evidence type="ECO:0000256" key="5">
    <source>
        <dbReference type="ARBA" id="ARBA00022989"/>
    </source>
</evidence>
<evidence type="ECO:0000256" key="2">
    <source>
        <dbReference type="ARBA" id="ARBA00007141"/>
    </source>
</evidence>
<dbReference type="EnsemblPlants" id="KEH43863">
    <property type="protein sequence ID" value="KEH43863"/>
    <property type="gene ID" value="MTR_1g103560"/>
</dbReference>
<reference evidence="11" key="3">
    <citation type="submission" date="2015-04" db="UniProtKB">
        <authorList>
            <consortium name="EnsemblPlants"/>
        </authorList>
    </citation>
    <scope>IDENTIFICATION</scope>
    <source>
        <strain evidence="11">cv. Jemalong A17</strain>
    </source>
</reference>
<name>A0A072VR42_MEDTR</name>
<dbReference type="PANTHER" id="PTHR10868">
    <property type="entry name" value="SIGMA 1-TYPE OPIOID RECEPTOR-RELATED"/>
    <property type="match status" value="1"/>
</dbReference>
<dbReference type="InterPro" id="IPR006716">
    <property type="entry name" value="ERG2_sigma1_rcpt-like"/>
</dbReference>
<organism evidence="9 12">
    <name type="scientific">Medicago truncatula</name>
    <name type="common">Barrel medic</name>
    <name type="synonym">Medicago tribuloides</name>
    <dbReference type="NCBI Taxonomy" id="3880"/>
    <lineage>
        <taxon>Eukaryota</taxon>
        <taxon>Viridiplantae</taxon>
        <taxon>Streptophyta</taxon>
        <taxon>Embryophyta</taxon>
        <taxon>Tracheophyta</taxon>
        <taxon>Spermatophyta</taxon>
        <taxon>Magnoliopsida</taxon>
        <taxon>eudicotyledons</taxon>
        <taxon>Gunneridae</taxon>
        <taxon>Pentapetalae</taxon>
        <taxon>rosids</taxon>
        <taxon>fabids</taxon>
        <taxon>Fabales</taxon>
        <taxon>Fabaceae</taxon>
        <taxon>Papilionoideae</taxon>
        <taxon>50 kb inversion clade</taxon>
        <taxon>NPAAA clade</taxon>
        <taxon>Hologalegina</taxon>
        <taxon>IRL clade</taxon>
        <taxon>Trifolieae</taxon>
        <taxon>Medicago</taxon>
    </lineage>
</organism>
<reference evidence="9 12" key="1">
    <citation type="journal article" date="2011" name="Nature">
        <title>The Medicago genome provides insight into the evolution of rhizobial symbioses.</title>
        <authorList>
            <person name="Young N.D."/>
            <person name="Debelle F."/>
            <person name="Oldroyd G.E."/>
            <person name="Geurts R."/>
            <person name="Cannon S.B."/>
            <person name="Udvardi M.K."/>
            <person name="Benedito V.A."/>
            <person name="Mayer K.F."/>
            <person name="Gouzy J."/>
            <person name="Schoof H."/>
            <person name="Van de Peer Y."/>
            <person name="Proost S."/>
            <person name="Cook D.R."/>
            <person name="Meyers B.C."/>
            <person name="Spannagl M."/>
            <person name="Cheung F."/>
            <person name="De Mita S."/>
            <person name="Krishnakumar V."/>
            <person name="Gundlach H."/>
            <person name="Zhou S."/>
            <person name="Mudge J."/>
            <person name="Bharti A.K."/>
            <person name="Murray J.D."/>
            <person name="Naoumkina M.A."/>
            <person name="Rosen B."/>
            <person name="Silverstein K.A."/>
            <person name="Tang H."/>
            <person name="Rombauts S."/>
            <person name="Zhao P.X."/>
            <person name="Zhou P."/>
            <person name="Barbe V."/>
            <person name="Bardou P."/>
            <person name="Bechner M."/>
            <person name="Bellec A."/>
            <person name="Berger A."/>
            <person name="Berges H."/>
            <person name="Bidwell S."/>
            <person name="Bisseling T."/>
            <person name="Choisne N."/>
            <person name="Couloux A."/>
            <person name="Denny R."/>
            <person name="Deshpande S."/>
            <person name="Dai X."/>
            <person name="Doyle J.J."/>
            <person name="Dudez A.M."/>
            <person name="Farmer A.D."/>
            <person name="Fouteau S."/>
            <person name="Franken C."/>
            <person name="Gibelin C."/>
            <person name="Gish J."/>
            <person name="Goldstein S."/>
            <person name="Gonzalez A.J."/>
            <person name="Green P.J."/>
            <person name="Hallab A."/>
            <person name="Hartog M."/>
            <person name="Hua A."/>
            <person name="Humphray S.J."/>
            <person name="Jeong D.H."/>
            <person name="Jing Y."/>
            <person name="Jocker A."/>
            <person name="Kenton S.M."/>
            <person name="Kim D.J."/>
            <person name="Klee K."/>
            <person name="Lai H."/>
            <person name="Lang C."/>
            <person name="Lin S."/>
            <person name="Macmil S.L."/>
            <person name="Magdelenat G."/>
            <person name="Matthews L."/>
            <person name="McCorrison J."/>
            <person name="Monaghan E.L."/>
            <person name="Mun J.H."/>
            <person name="Najar F.Z."/>
            <person name="Nicholson C."/>
            <person name="Noirot C."/>
            <person name="O'Bleness M."/>
            <person name="Paule C.R."/>
            <person name="Poulain J."/>
            <person name="Prion F."/>
            <person name="Qin B."/>
            <person name="Qu C."/>
            <person name="Retzel E.F."/>
            <person name="Riddle C."/>
            <person name="Sallet E."/>
            <person name="Samain S."/>
            <person name="Samson N."/>
            <person name="Sanders I."/>
            <person name="Saurat O."/>
            <person name="Scarpelli C."/>
            <person name="Schiex T."/>
            <person name="Segurens B."/>
            <person name="Severin A.J."/>
            <person name="Sherrier D.J."/>
            <person name="Shi R."/>
            <person name="Sims S."/>
            <person name="Singer S.R."/>
            <person name="Sinharoy S."/>
            <person name="Sterck L."/>
            <person name="Viollet A."/>
            <person name="Wang B.B."/>
            <person name="Wang K."/>
            <person name="Wang M."/>
            <person name="Wang X."/>
            <person name="Warfsmann J."/>
            <person name="Weissenbach J."/>
            <person name="White D.D."/>
            <person name="White J.D."/>
            <person name="Wiley G.B."/>
            <person name="Wincker P."/>
            <person name="Xing Y."/>
            <person name="Yang L."/>
            <person name="Yao Z."/>
            <person name="Ying F."/>
            <person name="Zhai J."/>
            <person name="Zhou L."/>
            <person name="Zuber A."/>
            <person name="Denarie J."/>
            <person name="Dixon R.A."/>
            <person name="May G.D."/>
            <person name="Schwartz D.C."/>
            <person name="Rogers J."/>
            <person name="Quetier F."/>
            <person name="Town C.D."/>
            <person name="Roe B.A."/>
        </authorList>
    </citation>
    <scope>NUCLEOTIDE SEQUENCE [LARGE SCALE GENOMIC DNA]</scope>
    <source>
        <strain evidence="9">A17</strain>
        <strain evidence="11 12">cv. Jemalong A17</strain>
    </source>
</reference>
<evidence type="ECO:0000313" key="12">
    <source>
        <dbReference type="Proteomes" id="UP000002051"/>
    </source>
</evidence>
<reference evidence="9 12" key="2">
    <citation type="journal article" date="2014" name="BMC Genomics">
        <title>An improved genome release (version Mt4.0) for the model legume Medicago truncatula.</title>
        <authorList>
            <person name="Tang H."/>
            <person name="Krishnakumar V."/>
            <person name="Bidwell S."/>
            <person name="Rosen B."/>
            <person name="Chan A."/>
            <person name="Zhou S."/>
            <person name="Gentzbittel L."/>
            <person name="Childs K.L."/>
            <person name="Yandell M."/>
            <person name="Gundlach H."/>
            <person name="Mayer K.F."/>
            <person name="Schwartz D.C."/>
            <person name="Town C.D."/>
        </authorList>
    </citation>
    <scope>GENOME REANNOTATION</scope>
    <source>
        <strain evidence="9">A17</strain>
        <strain evidence="11 12">cv. Jemalong A17</strain>
    </source>
</reference>
<evidence type="ECO:0000256" key="6">
    <source>
        <dbReference type="ARBA" id="ARBA00023136"/>
    </source>
</evidence>
<dbReference type="AlphaFoldDB" id="A0A072VR42"/>
<keyword evidence="4" id="KW-0256">Endoplasmic reticulum</keyword>
<dbReference type="EMBL" id="PSQE01000001">
    <property type="protein sequence ID" value="RHN82008.1"/>
    <property type="molecule type" value="Genomic_DNA"/>
</dbReference>
<dbReference type="PANTHER" id="PTHR10868:SF1">
    <property type="entry name" value="SIGMA NON-OPIOID INTRACELLULAR RECEPTOR 1"/>
    <property type="match status" value="1"/>
</dbReference>
<dbReference type="GO" id="GO:0005789">
    <property type="term" value="C:endoplasmic reticulum membrane"/>
    <property type="evidence" value="ECO:0007669"/>
    <property type="project" value="UniProtKB-SubCell"/>
</dbReference>
<evidence type="ECO:0000256" key="3">
    <source>
        <dbReference type="ARBA" id="ARBA00022692"/>
    </source>
</evidence>
<dbReference type="Pfam" id="PF04622">
    <property type="entry name" value="ERG2_Sigma1R"/>
    <property type="match status" value="1"/>
</dbReference>
<dbReference type="Proteomes" id="UP000002051">
    <property type="component" value="Unassembled WGS sequence"/>
</dbReference>
<keyword evidence="3 8" id="KW-0812">Transmembrane</keyword>
<dbReference type="Proteomes" id="UP000265566">
    <property type="component" value="Chromosome 1"/>
</dbReference>
<keyword evidence="12" id="KW-1185">Reference proteome</keyword>
<keyword evidence="9" id="KW-0675">Receptor</keyword>
<dbReference type="HOGENOM" id="CLU_040867_0_0_1"/>
<feature type="transmembrane region" description="Helical" evidence="8">
    <location>
        <begin position="126"/>
        <end position="157"/>
    </location>
</feature>